<sequence>MTEANTTAASSADKYFRAVHGRREPMLDSILRQSLIEHDLRPMQVDDQAGRLLQLLTLIRRPQRVLEVGTFVGYSAIHIARGLPEGGRLISLERDSSLVAVAMTNIAAAGVADRVEVVEADAETYLRGIEPKSFDMVFIDAEKKTYPQYLKLCYPLLANDGLLVADDALAIGDFSGEPDGDAAGAVHAIDTYNRAVARSEQLFSALIPTKNGLMVSHKR</sequence>
<dbReference type="PANTHER" id="PTHR43836">
    <property type="entry name" value="CATECHOL O-METHYLTRANSFERASE 1-RELATED"/>
    <property type="match status" value="1"/>
</dbReference>
<keyword evidence="3" id="KW-0949">S-adenosyl-L-methionine</keyword>
<evidence type="ECO:0000256" key="1">
    <source>
        <dbReference type="ARBA" id="ARBA00022603"/>
    </source>
</evidence>
<evidence type="ECO:0000313" key="4">
    <source>
        <dbReference type="EMBL" id="MBF6299080.1"/>
    </source>
</evidence>
<accession>A0ABS0CR34</accession>
<dbReference type="Gene3D" id="3.40.50.150">
    <property type="entry name" value="Vaccinia Virus protein VP39"/>
    <property type="match status" value="1"/>
</dbReference>
<dbReference type="CDD" id="cd02440">
    <property type="entry name" value="AdoMet_MTases"/>
    <property type="match status" value="1"/>
</dbReference>
<evidence type="ECO:0000313" key="5">
    <source>
        <dbReference type="Proteomes" id="UP000702209"/>
    </source>
</evidence>
<dbReference type="InterPro" id="IPR029063">
    <property type="entry name" value="SAM-dependent_MTases_sf"/>
</dbReference>
<keyword evidence="1" id="KW-0489">Methyltransferase</keyword>
<keyword evidence="2" id="KW-0808">Transferase</keyword>
<dbReference type="PROSITE" id="PS51682">
    <property type="entry name" value="SAM_OMT_I"/>
    <property type="match status" value="1"/>
</dbReference>
<organism evidence="4 5">
    <name type="scientific">Nocardia amamiensis</name>
    <dbReference type="NCBI Taxonomy" id="404578"/>
    <lineage>
        <taxon>Bacteria</taxon>
        <taxon>Bacillati</taxon>
        <taxon>Actinomycetota</taxon>
        <taxon>Actinomycetes</taxon>
        <taxon>Mycobacteriales</taxon>
        <taxon>Nocardiaceae</taxon>
        <taxon>Nocardia</taxon>
    </lineage>
</organism>
<evidence type="ECO:0000256" key="2">
    <source>
        <dbReference type="ARBA" id="ARBA00022679"/>
    </source>
</evidence>
<gene>
    <name evidence="4" type="ORF">IU459_16240</name>
</gene>
<dbReference type="RefSeq" id="WP_195130373.1">
    <property type="nucleotide sequence ID" value="NZ_JADLQX010000011.1"/>
</dbReference>
<protein>
    <submittedName>
        <fullName evidence="4">O-methyltransferase</fullName>
    </submittedName>
</protein>
<name>A0ABS0CR34_9NOCA</name>
<dbReference type="SUPFAM" id="SSF53335">
    <property type="entry name" value="S-adenosyl-L-methionine-dependent methyltransferases"/>
    <property type="match status" value="1"/>
</dbReference>
<dbReference type="PANTHER" id="PTHR43836:SF2">
    <property type="entry name" value="CATECHOL O-METHYLTRANSFERASE 1-RELATED"/>
    <property type="match status" value="1"/>
</dbReference>
<proteinExistence type="predicted"/>
<keyword evidence="5" id="KW-1185">Reference proteome</keyword>
<dbReference type="InterPro" id="IPR002935">
    <property type="entry name" value="SAM_O-MeTrfase"/>
</dbReference>
<dbReference type="Proteomes" id="UP000702209">
    <property type="component" value="Unassembled WGS sequence"/>
</dbReference>
<reference evidence="4 5" key="1">
    <citation type="submission" date="2020-10" db="EMBL/GenBank/DDBJ databases">
        <title>Identification of Nocardia species via Next-generation sequencing and recognition of intraspecies genetic diversity.</title>
        <authorList>
            <person name="Li P."/>
            <person name="Li P."/>
            <person name="Lu B."/>
        </authorList>
    </citation>
    <scope>NUCLEOTIDE SEQUENCE [LARGE SCALE GENOMIC DNA]</scope>
    <source>
        <strain evidence="4 5">BJ06-0157</strain>
    </source>
</reference>
<comment type="caution">
    <text evidence="4">The sequence shown here is derived from an EMBL/GenBank/DDBJ whole genome shotgun (WGS) entry which is preliminary data.</text>
</comment>
<dbReference type="EMBL" id="JADLQX010000011">
    <property type="protein sequence ID" value="MBF6299080.1"/>
    <property type="molecule type" value="Genomic_DNA"/>
</dbReference>
<dbReference type="Pfam" id="PF01596">
    <property type="entry name" value="Methyltransf_3"/>
    <property type="match status" value="1"/>
</dbReference>
<evidence type="ECO:0000256" key="3">
    <source>
        <dbReference type="ARBA" id="ARBA00022691"/>
    </source>
</evidence>